<feature type="binding site" evidence="4">
    <location>
        <position position="181"/>
    </location>
    <ligand>
        <name>Mn(2+)</name>
        <dbReference type="ChEBI" id="CHEBI:29035"/>
        <label>1</label>
    </ligand>
</feature>
<keyword evidence="7" id="KW-1185">Reference proteome</keyword>
<dbReference type="PANTHER" id="PTHR11358">
    <property type="entry name" value="ARGINASE/AGMATINASE"/>
    <property type="match status" value="1"/>
</dbReference>
<dbReference type="SUPFAM" id="SSF52768">
    <property type="entry name" value="Arginase/deacetylase"/>
    <property type="match status" value="1"/>
</dbReference>
<feature type="binding site" evidence="4">
    <location>
        <position position="268"/>
    </location>
    <ligand>
        <name>Mn(2+)</name>
        <dbReference type="ChEBI" id="CHEBI:29035"/>
        <label>1</label>
    </ligand>
</feature>
<dbReference type="EMBL" id="JADQAZ010000003">
    <property type="protein sequence ID" value="MBT0958930.1"/>
    <property type="molecule type" value="Genomic_DNA"/>
</dbReference>
<reference evidence="6 7" key="1">
    <citation type="journal article" date="2021" name="Arch. Microbiol.">
        <title>Harenicola maris gen. nov., sp. nov. isolated from the Sea of Japan shallow sediments.</title>
        <authorList>
            <person name="Romanenko L.A."/>
            <person name="Kurilenko V.V."/>
            <person name="Chernysheva N.Y."/>
            <person name="Tekutyeva L.A."/>
            <person name="Velansky P.V."/>
            <person name="Svetashev V.I."/>
            <person name="Isaeva M.P."/>
        </authorList>
    </citation>
    <scope>NUCLEOTIDE SEQUENCE [LARGE SCALE GENOMIC DNA]</scope>
    <source>
        <strain evidence="6 7">KMM 3653</strain>
    </source>
</reference>
<protein>
    <submittedName>
        <fullName evidence="6">Agmatinase</fullName>
        <ecNumber evidence="6">3.5.3.11</ecNumber>
    </submittedName>
</protein>
<evidence type="ECO:0000256" key="3">
    <source>
        <dbReference type="ARBA" id="ARBA00022801"/>
    </source>
</evidence>
<comment type="caution">
    <text evidence="6">The sequence shown here is derived from an EMBL/GenBank/DDBJ whole genome shotgun (WGS) entry which is preliminary data.</text>
</comment>
<feature type="binding site" evidence="4">
    <location>
        <position position="157"/>
    </location>
    <ligand>
        <name>Mn(2+)</name>
        <dbReference type="ChEBI" id="CHEBI:29035"/>
        <label>1</label>
    </ligand>
</feature>
<dbReference type="InterPro" id="IPR023696">
    <property type="entry name" value="Ureohydrolase_dom_sf"/>
</dbReference>
<dbReference type="InterPro" id="IPR020855">
    <property type="entry name" value="Ureohydrolase_Mn_BS"/>
</dbReference>
<comment type="cofactor">
    <cofactor evidence="4">
        <name>Mn(2+)</name>
        <dbReference type="ChEBI" id="CHEBI:29035"/>
    </cofactor>
    <text evidence="4">Binds 2 manganese ions per subunit.</text>
</comment>
<comment type="similarity">
    <text evidence="1">Belongs to the arginase family. Agmatinase subfamily.</text>
</comment>
<evidence type="ECO:0000256" key="1">
    <source>
        <dbReference type="ARBA" id="ARBA00009227"/>
    </source>
</evidence>
<evidence type="ECO:0000256" key="2">
    <source>
        <dbReference type="ARBA" id="ARBA00022723"/>
    </source>
</evidence>
<evidence type="ECO:0000256" key="4">
    <source>
        <dbReference type="PIRSR" id="PIRSR036979-1"/>
    </source>
</evidence>
<organism evidence="6 7">
    <name type="scientific">Harenicola maris</name>
    <dbReference type="NCBI Taxonomy" id="2841044"/>
    <lineage>
        <taxon>Bacteria</taxon>
        <taxon>Pseudomonadati</taxon>
        <taxon>Pseudomonadota</taxon>
        <taxon>Alphaproteobacteria</taxon>
        <taxon>Rhodobacterales</taxon>
        <taxon>Paracoccaceae</taxon>
        <taxon>Harenicola</taxon>
    </lineage>
</organism>
<gene>
    <name evidence="6" type="primary">speB</name>
    <name evidence="6" type="ORF">IV417_16205</name>
</gene>
<dbReference type="PIRSF" id="PIRSF036979">
    <property type="entry name" value="Arginase"/>
    <property type="match status" value="1"/>
</dbReference>
<keyword evidence="3 5" id="KW-0378">Hydrolase</keyword>
<accession>A0AAP2G525</accession>
<keyword evidence="4" id="KW-0464">Manganese</keyword>
<dbReference type="InterPro" id="IPR006035">
    <property type="entry name" value="Ureohydrolase"/>
</dbReference>
<dbReference type="EC" id="3.5.3.11" evidence="6"/>
<name>A0AAP2G525_9RHOB</name>
<dbReference type="InterPro" id="IPR005925">
    <property type="entry name" value="Agmatinase-rel"/>
</dbReference>
<dbReference type="Proteomes" id="UP001315686">
    <property type="component" value="Unassembled WGS sequence"/>
</dbReference>
<dbReference type="Pfam" id="PF00491">
    <property type="entry name" value="Arginase"/>
    <property type="match status" value="1"/>
</dbReference>
<dbReference type="PANTHER" id="PTHR11358:SF26">
    <property type="entry name" value="GUANIDINO ACID HYDROLASE, MITOCHONDRIAL"/>
    <property type="match status" value="1"/>
</dbReference>
<sequence>MSHHTEKLEILRAKFADSDGGTIFTPKYQRVAEKVFSEGGRRSAPYAGIPTLLDAPQRPVEDMKELQVALFGVPMDLGVTNRNGSRFGPRALRAIERVGPYNDALETAPIHEMAVADIGDVPFRSRFDLAQSHQDIEALARAVVANKVLPMAVGGDHSITHPILRAVGEKAPVGMIHIDAHCDTGGSYEGEKFHHGGPFRNAVLDGVLDPERTIQIGIRGAAGYIWEFSTMSGMTVIEAKDITEERLPEIIALARQVVGDGPTYLSFDIDSLDPAFAPGTGTPEVGGLTTREAMKLIRGFKGLNFVGGDVVEVAPAYDPTTNTAQNGAQMLFEILSLMQFSPSLPSK</sequence>
<dbReference type="NCBIfam" id="TIGR01230">
    <property type="entry name" value="agmatinase"/>
    <property type="match status" value="1"/>
</dbReference>
<dbReference type="PROSITE" id="PS51409">
    <property type="entry name" value="ARGINASE_2"/>
    <property type="match status" value="1"/>
</dbReference>
<dbReference type="RefSeq" id="WP_327795144.1">
    <property type="nucleotide sequence ID" value="NZ_JADQAZ010000003.1"/>
</dbReference>
<evidence type="ECO:0000313" key="6">
    <source>
        <dbReference type="EMBL" id="MBT0958930.1"/>
    </source>
</evidence>
<proteinExistence type="inferred from homology"/>
<evidence type="ECO:0000313" key="7">
    <source>
        <dbReference type="Proteomes" id="UP001315686"/>
    </source>
</evidence>
<feature type="binding site" evidence="4">
    <location>
        <position position="270"/>
    </location>
    <ligand>
        <name>Mn(2+)</name>
        <dbReference type="ChEBI" id="CHEBI:29035"/>
        <label>1</label>
    </ligand>
</feature>
<dbReference type="PROSITE" id="PS01053">
    <property type="entry name" value="ARGINASE_1"/>
    <property type="match status" value="1"/>
</dbReference>
<dbReference type="GO" id="GO:0033389">
    <property type="term" value="P:putrescine biosynthetic process from arginine, via agmatine"/>
    <property type="evidence" value="ECO:0007669"/>
    <property type="project" value="TreeGrafter"/>
</dbReference>
<keyword evidence="2 4" id="KW-0479">Metal-binding</keyword>
<dbReference type="AlphaFoldDB" id="A0AAP2G525"/>
<dbReference type="Gene3D" id="3.40.800.10">
    <property type="entry name" value="Ureohydrolase domain"/>
    <property type="match status" value="1"/>
</dbReference>
<feature type="binding site" evidence="4">
    <location>
        <position position="179"/>
    </location>
    <ligand>
        <name>Mn(2+)</name>
        <dbReference type="ChEBI" id="CHEBI:29035"/>
        <label>1</label>
    </ligand>
</feature>
<dbReference type="GO" id="GO:0008783">
    <property type="term" value="F:agmatinase activity"/>
    <property type="evidence" value="ECO:0007669"/>
    <property type="project" value="UniProtKB-EC"/>
</dbReference>
<dbReference type="GO" id="GO:0046872">
    <property type="term" value="F:metal ion binding"/>
    <property type="evidence" value="ECO:0007669"/>
    <property type="project" value="UniProtKB-KW"/>
</dbReference>
<evidence type="ECO:0000256" key="5">
    <source>
        <dbReference type="RuleBase" id="RU003684"/>
    </source>
</evidence>
<dbReference type="CDD" id="cd11592">
    <property type="entry name" value="Agmatinase_PAH"/>
    <property type="match status" value="1"/>
</dbReference>
<feature type="binding site" evidence="4">
    <location>
        <position position="183"/>
    </location>
    <ligand>
        <name>Mn(2+)</name>
        <dbReference type="ChEBI" id="CHEBI:29035"/>
        <label>1</label>
    </ligand>
</feature>